<dbReference type="RefSeq" id="WP_394468418.1">
    <property type="nucleotide sequence ID" value="NZ_JBIGHY010000001.1"/>
</dbReference>
<accession>A0ABW7EHQ8</accession>
<dbReference type="EMBL" id="JBIGHY010000001">
    <property type="protein sequence ID" value="MFG6412308.1"/>
    <property type="molecule type" value="Genomic_DNA"/>
</dbReference>
<reference evidence="2 3" key="1">
    <citation type="submission" date="2024-09" db="EMBL/GenBank/DDBJ databases">
        <title>Novel species of the genus Pelomonas and Roseateles isolated from streams.</title>
        <authorList>
            <person name="Lu H."/>
        </authorList>
    </citation>
    <scope>NUCLEOTIDE SEQUENCE [LARGE SCALE GENOMIC DNA]</scope>
    <source>
        <strain evidence="2 3">DC23W</strain>
    </source>
</reference>
<evidence type="ECO:0000313" key="2">
    <source>
        <dbReference type="EMBL" id="MFG6412308.1"/>
    </source>
</evidence>
<gene>
    <name evidence="2" type="ORF">ACG02S_00200</name>
</gene>
<evidence type="ECO:0000313" key="3">
    <source>
        <dbReference type="Proteomes" id="UP001606300"/>
    </source>
</evidence>
<keyword evidence="3" id="KW-1185">Reference proteome</keyword>
<organism evidence="2 3">
    <name type="scientific">Pelomonas dachongensis</name>
    <dbReference type="NCBI Taxonomy" id="3299029"/>
    <lineage>
        <taxon>Bacteria</taxon>
        <taxon>Pseudomonadati</taxon>
        <taxon>Pseudomonadota</taxon>
        <taxon>Betaproteobacteria</taxon>
        <taxon>Burkholderiales</taxon>
        <taxon>Sphaerotilaceae</taxon>
        <taxon>Roseateles</taxon>
    </lineage>
</organism>
<keyword evidence="1" id="KW-0732">Signal</keyword>
<dbReference type="PROSITE" id="PS51257">
    <property type="entry name" value="PROKAR_LIPOPROTEIN"/>
    <property type="match status" value="1"/>
</dbReference>
<proteinExistence type="predicted"/>
<feature type="signal peptide" evidence="1">
    <location>
        <begin position="1"/>
        <end position="22"/>
    </location>
</feature>
<protein>
    <submittedName>
        <fullName evidence="2">Uncharacterized protein</fullName>
    </submittedName>
</protein>
<evidence type="ECO:0000256" key="1">
    <source>
        <dbReference type="SAM" id="SignalP"/>
    </source>
</evidence>
<feature type="chain" id="PRO_5045852389" evidence="1">
    <location>
        <begin position="23"/>
        <end position="63"/>
    </location>
</feature>
<name>A0ABW7EHQ8_9BURK</name>
<comment type="caution">
    <text evidence="2">The sequence shown here is derived from an EMBL/GenBank/DDBJ whole genome shotgun (WGS) entry which is preliminary data.</text>
</comment>
<dbReference type="Proteomes" id="UP001606300">
    <property type="component" value="Unassembled WGS sequence"/>
</dbReference>
<sequence>MKPKQRLVQVMSAALVALAALSACRREVPPPPTPVPDRTPKPTVVLTQFAAAAALLPAHTRGA</sequence>